<dbReference type="OrthoDB" id="6741597at2759"/>
<accession>A0A9P0PKI2</accession>
<name>A0A9P0PKI2_ACAOB</name>
<evidence type="ECO:0000313" key="2">
    <source>
        <dbReference type="Proteomes" id="UP001152888"/>
    </source>
</evidence>
<comment type="caution">
    <text evidence="1">The sequence shown here is derived from an EMBL/GenBank/DDBJ whole genome shotgun (WGS) entry which is preliminary data.</text>
</comment>
<evidence type="ECO:0000313" key="1">
    <source>
        <dbReference type="EMBL" id="CAH1987625.1"/>
    </source>
</evidence>
<sequence>MNNKPGFVIAQRGSKHVSAVTSAEKGETISVITSCNAEGSFIPPTCIFKELQELCLSIRLRFHITLILLTNLRELHLMNLNLNFYRMVKYLLTIEMNLLRIHLLLKYSNR</sequence>
<proteinExistence type="predicted"/>
<gene>
    <name evidence="1" type="ORF">ACAOBT_LOCUS17958</name>
</gene>
<dbReference type="AlphaFoldDB" id="A0A9P0PKI2"/>
<organism evidence="1 2">
    <name type="scientific">Acanthoscelides obtectus</name>
    <name type="common">Bean weevil</name>
    <name type="synonym">Bruchus obtectus</name>
    <dbReference type="NCBI Taxonomy" id="200917"/>
    <lineage>
        <taxon>Eukaryota</taxon>
        <taxon>Metazoa</taxon>
        <taxon>Ecdysozoa</taxon>
        <taxon>Arthropoda</taxon>
        <taxon>Hexapoda</taxon>
        <taxon>Insecta</taxon>
        <taxon>Pterygota</taxon>
        <taxon>Neoptera</taxon>
        <taxon>Endopterygota</taxon>
        <taxon>Coleoptera</taxon>
        <taxon>Polyphaga</taxon>
        <taxon>Cucujiformia</taxon>
        <taxon>Chrysomeloidea</taxon>
        <taxon>Chrysomelidae</taxon>
        <taxon>Bruchinae</taxon>
        <taxon>Bruchini</taxon>
        <taxon>Acanthoscelides</taxon>
    </lineage>
</organism>
<dbReference type="EMBL" id="CAKOFQ010007022">
    <property type="protein sequence ID" value="CAH1987625.1"/>
    <property type="molecule type" value="Genomic_DNA"/>
</dbReference>
<protein>
    <submittedName>
        <fullName evidence="1">Uncharacterized protein</fullName>
    </submittedName>
</protein>
<keyword evidence="2" id="KW-1185">Reference proteome</keyword>
<dbReference type="Proteomes" id="UP001152888">
    <property type="component" value="Unassembled WGS sequence"/>
</dbReference>
<reference evidence="1" key="1">
    <citation type="submission" date="2022-03" db="EMBL/GenBank/DDBJ databases">
        <authorList>
            <person name="Sayadi A."/>
        </authorList>
    </citation>
    <scope>NUCLEOTIDE SEQUENCE</scope>
</reference>